<dbReference type="EMBL" id="JARJCW010000040">
    <property type="protein sequence ID" value="KAJ7206408.1"/>
    <property type="molecule type" value="Genomic_DNA"/>
</dbReference>
<keyword evidence="2" id="KW-1185">Reference proteome</keyword>
<organism evidence="1 2">
    <name type="scientific">Mycena pura</name>
    <dbReference type="NCBI Taxonomy" id="153505"/>
    <lineage>
        <taxon>Eukaryota</taxon>
        <taxon>Fungi</taxon>
        <taxon>Dikarya</taxon>
        <taxon>Basidiomycota</taxon>
        <taxon>Agaricomycotina</taxon>
        <taxon>Agaricomycetes</taxon>
        <taxon>Agaricomycetidae</taxon>
        <taxon>Agaricales</taxon>
        <taxon>Marasmiineae</taxon>
        <taxon>Mycenaceae</taxon>
        <taxon>Mycena</taxon>
    </lineage>
</organism>
<dbReference type="AlphaFoldDB" id="A0AAD6V9B5"/>
<reference evidence="1" key="1">
    <citation type="submission" date="2023-03" db="EMBL/GenBank/DDBJ databases">
        <title>Massive genome expansion in bonnet fungi (Mycena s.s.) driven by repeated elements and novel gene families across ecological guilds.</title>
        <authorList>
            <consortium name="Lawrence Berkeley National Laboratory"/>
            <person name="Harder C.B."/>
            <person name="Miyauchi S."/>
            <person name="Viragh M."/>
            <person name="Kuo A."/>
            <person name="Thoen E."/>
            <person name="Andreopoulos B."/>
            <person name="Lu D."/>
            <person name="Skrede I."/>
            <person name="Drula E."/>
            <person name="Henrissat B."/>
            <person name="Morin E."/>
            <person name="Kohler A."/>
            <person name="Barry K."/>
            <person name="LaButti K."/>
            <person name="Morin E."/>
            <person name="Salamov A."/>
            <person name="Lipzen A."/>
            <person name="Mereny Z."/>
            <person name="Hegedus B."/>
            <person name="Baldrian P."/>
            <person name="Stursova M."/>
            <person name="Weitz H."/>
            <person name="Taylor A."/>
            <person name="Grigoriev I.V."/>
            <person name="Nagy L.G."/>
            <person name="Martin F."/>
            <person name="Kauserud H."/>
        </authorList>
    </citation>
    <scope>NUCLEOTIDE SEQUENCE</scope>
    <source>
        <strain evidence="1">9144</strain>
    </source>
</reference>
<gene>
    <name evidence="1" type="ORF">GGX14DRAFT_568373</name>
</gene>
<evidence type="ECO:0000313" key="2">
    <source>
        <dbReference type="Proteomes" id="UP001219525"/>
    </source>
</evidence>
<proteinExistence type="predicted"/>
<protein>
    <submittedName>
        <fullName evidence="1">Uncharacterized protein</fullName>
    </submittedName>
</protein>
<dbReference type="Proteomes" id="UP001219525">
    <property type="component" value="Unassembled WGS sequence"/>
</dbReference>
<evidence type="ECO:0000313" key="1">
    <source>
        <dbReference type="EMBL" id="KAJ7206408.1"/>
    </source>
</evidence>
<accession>A0AAD6V9B5</accession>
<name>A0AAD6V9B5_9AGAR</name>
<sequence>MARKRRRTWVQAWGRWLCCARRRRTYTHPRPRTAHTAGALRVQGARLGGPFSARAPQALLPTPVMDRFDGLVYAYAARVWLQQPTIAPAPAPQCGAGDLGCRLFDTTVNPADYLSTAPTHARNEVGAGAVLGIGGVMHRIPAPHASFTSASLASLAGRRLTGSAQCWIDAAHWRSLRNHDIENGSSQLIRPSLLHDIPGADSSVKPRAPQGTLKTLLPDSRLASALYDGNGPPFSSFPSSPELCALVFLRQHDFHPP</sequence>
<comment type="caution">
    <text evidence="1">The sequence shown here is derived from an EMBL/GenBank/DDBJ whole genome shotgun (WGS) entry which is preliminary data.</text>
</comment>